<sequence>MAAILFLFCASAVMFQVCNAQCYGRDPLIGGLAGPYGSAWGPYDGIGPYDGLGYGSQLGGGFIGLSPGNLAASCGGGLAVSSSSPITPTGLTLTSENTIEGTVAVMGQLPFLGAVATDGAFATAGTGVVIYGCGDGAIGIVSEAPIAAPLPPTVGPGYGPGPIGYGPARGGYKGCGCNSDTLLDQNQLAGSGRGIPLTGRSYDVTT</sequence>
<evidence type="ECO:0000256" key="2">
    <source>
        <dbReference type="ARBA" id="ARBA00005906"/>
    </source>
</evidence>
<protein>
    <submittedName>
        <fullName evidence="7">Chorion class CB protein M5H4-like</fullName>
    </submittedName>
</protein>
<dbReference type="GeneID" id="114241867"/>
<gene>
    <name evidence="7" type="primary">LOC114241867</name>
</gene>
<evidence type="ECO:0000256" key="4">
    <source>
        <dbReference type="RuleBase" id="RU004378"/>
    </source>
</evidence>
<comment type="function">
    <text evidence="1">This protein is one of many from the eggshell of the silk moth.</text>
</comment>
<reference evidence="7" key="1">
    <citation type="submission" date="2025-08" db="UniProtKB">
        <authorList>
            <consortium name="RefSeq"/>
        </authorList>
    </citation>
    <scope>IDENTIFICATION</scope>
    <source>
        <tissue evidence="7">Silk gland</tissue>
    </source>
</reference>
<dbReference type="Proteomes" id="UP000504629">
    <property type="component" value="Unplaced"/>
</dbReference>
<keyword evidence="3" id="KW-0677">Repeat</keyword>
<dbReference type="GO" id="GO:0042600">
    <property type="term" value="C:egg chorion"/>
    <property type="evidence" value="ECO:0007669"/>
    <property type="project" value="InterPro"/>
</dbReference>
<dbReference type="OrthoDB" id="6930117at2759"/>
<name>A0A6J2JHZ9_BOMMA</name>
<dbReference type="AlphaFoldDB" id="A0A6J2JHZ9"/>
<feature type="signal peptide" evidence="5">
    <location>
        <begin position="1"/>
        <end position="20"/>
    </location>
</feature>
<evidence type="ECO:0000256" key="3">
    <source>
        <dbReference type="ARBA" id="ARBA00022737"/>
    </source>
</evidence>
<dbReference type="InterPro" id="IPR002635">
    <property type="entry name" value="Chorion"/>
</dbReference>
<evidence type="ECO:0000256" key="1">
    <source>
        <dbReference type="ARBA" id="ARBA00003434"/>
    </source>
</evidence>
<evidence type="ECO:0000256" key="5">
    <source>
        <dbReference type="SAM" id="SignalP"/>
    </source>
</evidence>
<proteinExistence type="inferred from homology"/>
<dbReference type="KEGG" id="bman:114241867"/>
<dbReference type="GO" id="GO:0005213">
    <property type="term" value="F:structural constituent of egg chorion"/>
    <property type="evidence" value="ECO:0007669"/>
    <property type="project" value="InterPro"/>
</dbReference>
<comment type="similarity">
    <text evidence="2 4">Belongs to the chorion protein family.</text>
</comment>
<dbReference type="Pfam" id="PF01723">
    <property type="entry name" value="Chorion_1"/>
    <property type="match status" value="1"/>
</dbReference>
<feature type="chain" id="PRO_5027110246" evidence="5">
    <location>
        <begin position="21"/>
        <end position="206"/>
    </location>
</feature>
<dbReference type="GO" id="GO:0007304">
    <property type="term" value="P:chorion-containing eggshell formation"/>
    <property type="evidence" value="ECO:0007669"/>
    <property type="project" value="InterPro"/>
</dbReference>
<organism evidence="6 7">
    <name type="scientific">Bombyx mandarina</name>
    <name type="common">Wild silk moth</name>
    <name type="synonym">Wild silkworm</name>
    <dbReference type="NCBI Taxonomy" id="7092"/>
    <lineage>
        <taxon>Eukaryota</taxon>
        <taxon>Metazoa</taxon>
        <taxon>Ecdysozoa</taxon>
        <taxon>Arthropoda</taxon>
        <taxon>Hexapoda</taxon>
        <taxon>Insecta</taxon>
        <taxon>Pterygota</taxon>
        <taxon>Neoptera</taxon>
        <taxon>Endopterygota</taxon>
        <taxon>Lepidoptera</taxon>
        <taxon>Glossata</taxon>
        <taxon>Ditrysia</taxon>
        <taxon>Bombycoidea</taxon>
        <taxon>Bombycidae</taxon>
        <taxon>Bombycinae</taxon>
        <taxon>Bombyx</taxon>
    </lineage>
</organism>
<keyword evidence="6" id="KW-1185">Reference proteome</keyword>
<dbReference type="RefSeq" id="XP_028028637.1">
    <property type="nucleotide sequence ID" value="XM_028172836.1"/>
</dbReference>
<evidence type="ECO:0000313" key="6">
    <source>
        <dbReference type="Proteomes" id="UP000504629"/>
    </source>
</evidence>
<accession>A0A6J2JHZ9</accession>
<evidence type="ECO:0000313" key="7">
    <source>
        <dbReference type="RefSeq" id="XP_028028637.1"/>
    </source>
</evidence>
<keyword evidence="5" id="KW-0732">Signal</keyword>